<dbReference type="OrthoDB" id="6159439at2759"/>
<proteinExistence type="predicted"/>
<comment type="caution">
    <text evidence="1">The sequence shown here is derived from an EMBL/GenBank/DDBJ whole genome shotgun (WGS) entry which is preliminary data.</text>
</comment>
<accession>A0A8K0G981</accession>
<organism evidence="1 2">
    <name type="scientific">Ignelater luminosus</name>
    <name type="common">Cucubano</name>
    <name type="synonym">Pyrophorus luminosus</name>
    <dbReference type="NCBI Taxonomy" id="2038154"/>
    <lineage>
        <taxon>Eukaryota</taxon>
        <taxon>Metazoa</taxon>
        <taxon>Ecdysozoa</taxon>
        <taxon>Arthropoda</taxon>
        <taxon>Hexapoda</taxon>
        <taxon>Insecta</taxon>
        <taxon>Pterygota</taxon>
        <taxon>Neoptera</taxon>
        <taxon>Endopterygota</taxon>
        <taxon>Coleoptera</taxon>
        <taxon>Polyphaga</taxon>
        <taxon>Elateriformia</taxon>
        <taxon>Elateroidea</taxon>
        <taxon>Elateridae</taxon>
        <taxon>Agrypninae</taxon>
        <taxon>Pyrophorini</taxon>
        <taxon>Ignelater</taxon>
    </lineage>
</organism>
<dbReference type="EMBL" id="VTPC01008030">
    <property type="protein sequence ID" value="KAF2893367.1"/>
    <property type="molecule type" value="Genomic_DNA"/>
</dbReference>
<reference evidence="1" key="1">
    <citation type="submission" date="2019-08" db="EMBL/GenBank/DDBJ databases">
        <title>The genome of the North American firefly Photinus pyralis.</title>
        <authorList>
            <consortium name="Photinus pyralis genome working group"/>
            <person name="Fallon T.R."/>
            <person name="Sander Lower S.E."/>
            <person name="Weng J.-K."/>
        </authorList>
    </citation>
    <scope>NUCLEOTIDE SEQUENCE</scope>
    <source>
        <strain evidence="1">TRF0915ILg1</strain>
        <tissue evidence="1">Whole body</tissue>
    </source>
</reference>
<keyword evidence="2" id="KW-1185">Reference proteome</keyword>
<gene>
    <name evidence="1" type="ORF">ILUMI_12808</name>
</gene>
<protein>
    <submittedName>
        <fullName evidence="1">Uncharacterized protein</fullName>
    </submittedName>
</protein>
<dbReference type="AlphaFoldDB" id="A0A8K0G981"/>
<evidence type="ECO:0000313" key="2">
    <source>
        <dbReference type="Proteomes" id="UP000801492"/>
    </source>
</evidence>
<sequence>METDQFVPSSSPTNFDYYSANILNYATFAHSTSLYCNNLPYKENYSHFNERIDYRDVNYQNIFGFSNYIKNGSAYAANELNHSFSTEDVSMSSTPSPHSNFINYCYQREYESPENQHEKKINDLIYANEIELKYCDPSEQSIKYQSEWNCCEDDYKNSRYYGTTLRSETYEESSSDGLIINSSTSEEISGEKLYLFPRVFFDKFSI</sequence>
<evidence type="ECO:0000313" key="1">
    <source>
        <dbReference type="EMBL" id="KAF2893367.1"/>
    </source>
</evidence>
<name>A0A8K0G981_IGNLU</name>
<dbReference type="Proteomes" id="UP000801492">
    <property type="component" value="Unassembled WGS sequence"/>
</dbReference>